<dbReference type="AlphaFoldDB" id="A0A3N0Z085"/>
<dbReference type="Proteomes" id="UP000281406">
    <property type="component" value="Unassembled WGS sequence"/>
</dbReference>
<accession>A0A3N0Z085</accession>
<reference evidence="1 2" key="1">
    <citation type="submission" date="2018-10" db="EMBL/GenBank/DDBJ databases">
        <title>Genome assembly for a Yunnan-Guizhou Plateau 3E fish, Anabarilius grahami (Regan), and its evolutionary and genetic applications.</title>
        <authorList>
            <person name="Jiang W."/>
        </authorList>
    </citation>
    <scope>NUCLEOTIDE SEQUENCE [LARGE SCALE GENOMIC DNA]</scope>
    <source>
        <strain evidence="1">AG-KIZ</strain>
        <tissue evidence="1">Muscle</tissue>
    </source>
</reference>
<keyword evidence="2" id="KW-1185">Reference proteome</keyword>
<evidence type="ECO:0000313" key="1">
    <source>
        <dbReference type="EMBL" id="ROL51965.1"/>
    </source>
</evidence>
<gene>
    <name evidence="1" type="ORF">DPX16_19484</name>
</gene>
<protein>
    <submittedName>
        <fullName evidence="1">Uncharacterized protein</fullName>
    </submittedName>
</protein>
<dbReference type="EMBL" id="RJVU01018281">
    <property type="protein sequence ID" value="ROL51965.1"/>
    <property type="molecule type" value="Genomic_DNA"/>
</dbReference>
<dbReference type="OrthoDB" id="10066365at2759"/>
<sequence length="225" mass="25570">MRRSLCEKPMHLKRAWCNIFVFGGEPPIPWPRWLQSFETYLIVASLTEVSASRKKSLLQHCLGAEGQRVLGTICDSGEDTYEQSMTALNVHFAAPQSVLLRWFVFCRRHQLPGESMHQYVANLRGLANSCKFGGLRDEMIRNQLIEHTNDNKIRETLLLQPDDLTLSRAIVVAFQVESAAECVATLTNQNKSTHSQLTFTAADASYSVMQLTWQQRRRPQTTALC</sequence>
<organism evidence="1 2">
    <name type="scientific">Anabarilius grahami</name>
    <name type="common">Kanglang fish</name>
    <name type="synonym">Barilius grahami</name>
    <dbReference type="NCBI Taxonomy" id="495550"/>
    <lineage>
        <taxon>Eukaryota</taxon>
        <taxon>Metazoa</taxon>
        <taxon>Chordata</taxon>
        <taxon>Craniata</taxon>
        <taxon>Vertebrata</taxon>
        <taxon>Euteleostomi</taxon>
        <taxon>Actinopterygii</taxon>
        <taxon>Neopterygii</taxon>
        <taxon>Teleostei</taxon>
        <taxon>Ostariophysi</taxon>
        <taxon>Cypriniformes</taxon>
        <taxon>Xenocyprididae</taxon>
        <taxon>Xenocypridinae</taxon>
        <taxon>Xenocypridinae incertae sedis</taxon>
        <taxon>Anabarilius</taxon>
    </lineage>
</organism>
<comment type="caution">
    <text evidence="1">The sequence shown here is derived from an EMBL/GenBank/DDBJ whole genome shotgun (WGS) entry which is preliminary data.</text>
</comment>
<dbReference type="PANTHER" id="PTHR33198">
    <property type="entry name" value="ANK_REP_REGION DOMAIN-CONTAINING PROTEIN-RELATED"/>
    <property type="match status" value="1"/>
</dbReference>
<proteinExistence type="predicted"/>
<evidence type="ECO:0000313" key="2">
    <source>
        <dbReference type="Proteomes" id="UP000281406"/>
    </source>
</evidence>
<dbReference type="PANTHER" id="PTHR33198:SF20">
    <property type="entry name" value="RETROTRANSPOSON GAG DOMAIN-CONTAINING PROTEIN"/>
    <property type="match status" value="1"/>
</dbReference>
<name>A0A3N0Z085_ANAGA</name>